<keyword evidence="3" id="KW-1185">Reference proteome</keyword>
<sequence>MYLTPEQRRRRQRFEQLIGLAAPLLDALLWVGEKISRLAEPEDVEYYPPQPLDDPKVTPLRPRRRARQSPA</sequence>
<reference evidence="3" key="1">
    <citation type="submission" date="2016-10" db="EMBL/GenBank/DDBJ databases">
        <authorList>
            <person name="Varghese N."/>
            <person name="Submissions S."/>
        </authorList>
    </citation>
    <scope>NUCLEOTIDE SEQUENCE [LARGE SCALE GENOMIC DNA]</scope>
    <source>
        <strain evidence="3">ATCC 35263</strain>
    </source>
</reference>
<name>A0A1H6FIG8_THEAL</name>
<evidence type="ECO:0000313" key="3">
    <source>
        <dbReference type="Proteomes" id="UP000222056"/>
    </source>
</evidence>
<gene>
    <name evidence="2" type="ORF">SAMN02745716_0486</name>
</gene>
<dbReference type="EMBL" id="FNWJ01000001">
    <property type="protein sequence ID" value="SEH10627.1"/>
    <property type="molecule type" value="Genomic_DNA"/>
</dbReference>
<dbReference type="Proteomes" id="UP000222056">
    <property type="component" value="Unassembled WGS sequence"/>
</dbReference>
<feature type="compositionally biased region" description="Basic residues" evidence="1">
    <location>
        <begin position="61"/>
        <end position="71"/>
    </location>
</feature>
<protein>
    <submittedName>
        <fullName evidence="2">Uncharacterized protein</fullName>
    </submittedName>
</protein>
<organism evidence="2 3">
    <name type="scientific">Thermoleophilum album</name>
    <dbReference type="NCBI Taxonomy" id="29539"/>
    <lineage>
        <taxon>Bacteria</taxon>
        <taxon>Bacillati</taxon>
        <taxon>Actinomycetota</taxon>
        <taxon>Thermoleophilia</taxon>
        <taxon>Thermoleophilales</taxon>
        <taxon>Thermoleophilaceae</taxon>
        <taxon>Thermoleophilum</taxon>
    </lineage>
</organism>
<proteinExistence type="predicted"/>
<evidence type="ECO:0000256" key="1">
    <source>
        <dbReference type="SAM" id="MobiDB-lite"/>
    </source>
</evidence>
<evidence type="ECO:0000313" key="2">
    <source>
        <dbReference type="EMBL" id="SEH10627.1"/>
    </source>
</evidence>
<dbReference type="AlphaFoldDB" id="A0A1H6FIG8"/>
<dbReference type="STRING" id="29539.SAMN02745716_0486"/>
<accession>A0A1H6FIG8</accession>
<feature type="region of interest" description="Disordered" evidence="1">
    <location>
        <begin position="42"/>
        <end position="71"/>
    </location>
</feature>
<dbReference type="RefSeq" id="WP_093115893.1">
    <property type="nucleotide sequence ID" value="NZ_FNWJ01000001.1"/>
</dbReference>